<protein>
    <submittedName>
        <fullName evidence="1">Uncharacterized protein</fullName>
    </submittedName>
</protein>
<accession>A0A8B3CQW2</accession>
<reference evidence="2" key="1">
    <citation type="submission" date="2018-05" db="EMBL/GenBank/DDBJ databases">
        <title>Leptospira yasudae sp. nov. and Leptospira stimsonii sp. nov., two pathogenic species of the genus Leptospira isolated from environmental sources.</title>
        <authorList>
            <person name="Casanovas-Massana A."/>
            <person name="Hamond C."/>
            <person name="Santos L.A."/>
            <person name="Hacker K.P."/>
            <person name="Balassiano I."/>
            <person name="Medeiros M.A."/>
            <person name="Reis M.G."/>
            <person name="Ko A.I."/>
            <person name="Wunder E.A."/>
        </authorList>
    </citation>
    <scope>NUCLEOTIDE SEQUENCE [LARGE SCALE GENOMIC DNA]</scope>
    <source>
        <strain evidence="2">AMB6-RJ</strain>
    </source>
</reference>
<dbReference type="Proteomes" id="UP000266669">
    <property type="component" value="Unassembled WGS sequence"/>
</dbReference>
<dbReference type="EMBL" id="QHCS01000003">
    <property type="protein sequence ID" value="RHX85167.1"/>
    <property type="molecule type" value="Genomic_DNA"/>
</dbReference>
<gene>
    <name evidence="1" type="ORF">DLM78_13640</name>
</gene>
<evidence type="ECO:0000313" key="2">
    <source>
        <dbReference type="Proteomes" id="UP000266669"/>
    </source>
</evidence>
<sequence length="61" mass="7019">MQNRQNQILGSRLNQGTGMNCKKMAIFNQNSILTLSKILRINCVFFLKILLESIEQEHSIP</sequence>
<evidence type="ECO:0000313" key="1">
    <source>
        <dbReference type="EMBL" id="RHX85167.1"/>
    </source>
</evidence>
<dbReference type="AlphaFoldDB" id="A0A8B3CQW2"/>
<proteinExistence type="predicted"/>
<name>A0A8B3CQW2_9LEPT</name>
<organism evidence="1 2">
    <name type="scientific">Leptospira stimsonii</name>
    <dbReference type="NCBI Taxonomy" id="2202203"/>
    <lineage>
        <taxon>Bacteria</taxon>
        <taxon>Pseudomonadati</taxon>
        <taxon>Spirochaetota</taxon>
        <taxon>Spirochaetia</taxon>
        <taxon>Leptospirales</taxon>
        <taxon>Leptospiraceae</taxon>
        <taxon>Leptospira</taxon>
    </lineage>
</organism>
<comment type="caution">
    <text evidence="1">The sequence shown here is derived from an EMBL/GenBank/DDBJ whole genome shotgun (WGS) entry which is preliminary data.</text>
</comment>